<feature type="non-terminal residue" evidence="1">
    <location>
        <position position="1"/>
    </location>
</feature>
<keyword evidence="2" id="KW-1185">Reference proteome</keyword>
<comment type="caution">
    <text evidence="1">The sequence shown here is derived from an EMBL/GenBank/DDBJ whole genome shotgun (WGS) entry which is preliminary data.</text>
</comment>
<dbReference type="EMBL" id="BPLQ01014368">
    <property type="protein sequence ID" value="GIY79281.1"/>
    <property type="molecule type" value="Genomic_DNA"/>
</dbReference>
<keyword evidence="1" id="KW-0695">RNA-directed DNA polymerase</keyword>
<protein>
    <submittedName>
        <fullName evidence="1">Reverse transcriptase domain-containing protein</fullName>
    </submittedName>
</protein>
<sequence length="145" mass="16687">FADWRFIHRARLNLVPLNGAKPWLQDVDKRCRRCGFQQESLAHVVNHCPSFSHAWQLRHNAIVDCLHKALLNREEVLSANTAVLGTSIRPDLVFKKGREIFPIDVTCPFENRTRVFDSAICCICPIKFRCYTFELFAIIPSVGAY</sequence>
<name>A0AAV4W8Z3_9ARAC</name>
<proteinExistence type="predicted"/>
<dbReference type="Proteomes" id="UP001054837">
    <property type="component" value="Unassembled WGS sequence"/>
</dbReference>
<reference evidence="1 2" key="1">
    <citation type="submission" date="2021-06" db="EMBL/GenBank/DDBJ databases">
        <title>Caerostris darwini draft genome.</title>
        <authorList>
            <person name="Kono N."/>
            <person name="Arakawa K."/>
        </authorList>
    </citation>
    <scope>NUCLEOTIDE SEQUENCE [LARGE SCALE GENOMIC DNA]</scope>
</reference>
<dbReference type="GO" id="GO:0003964">
    <property type="term" value="F:RNA-directed DNA polymerase activity"/>
    <property type="evidence" value="ECO:0007669"/>
    <property type="project" value="UniProtKB-KW"/>
</dbReference>
<evidence type="ECO:0000313" key="2">
    <source>
        <dbReference type="Proteomes" id="UP001054837"/>
    </source>
</evidence>
<gene>
    <name evidence="1" type="ORF">CDAR_497851</name>
</gene>
<dbReference type="AlphaFoldDB" id="A0AAV4W8Z3"/>
<accession>A0AAV4W8Z3</accession>
<organism evidence="1 2">
    <name type="scientific">Caerostris darwini</name>
    <dbReference type="NCBI Taxonomy" id="1538125"/>
    <lineage>
        <taxon>Eukaryota</taxon>
        <taxon>Metazoa</taxon>
        <taxon>Ecdysozoa</taxon>
        <taxon>Arthropoda</taxon>
        <taxon>Chelicerata</taxon>
        <taxon>Arachnida</taxon>
        <taxon>Araneae</taxon>
        <taxon>Araneomorphae</taxon>
        <taxon>Entelegynae</taxon>
        <taxon>Araneoidea</taxon>
        <taxon>Araneidae</taxon>
        <taxon>Caerostris</taxon>
    </lineage>
</organism>
<keyword evidence="1" id="KW-0548">Nucleotidyltransferase</keyword>
<keyword evidence="1" id="KW-0808">Transferase</keyword>
<evidence type="ECO:0000313" key="1">
    <source>
        <dbReference type="EMBL" id="GIY79281.1"/>
    </source>
</evidence>